<evidence type="ECO:0000256" key="1">
    <source>
        <dbReference type="SAM" id="MobiDB-lite"/>
    </source>
</evidence>
<dbReference type="AlphaFoldDB" id="A0AAN8NF36"/>
<accession>A0AAN8NF36</accession>
<feature type="chain" id="PRO_5042989857" evidence="2">
    <location>
        <begin position="23"/>
        <end position="474"/>
    </location>
</feature>
<feature type="compositionally biased region" description="Basic and acidic residues" evidence="1">
    <location>
        <begin position="96"/>
        <end position="107"/>
    </location>
</feature>
<feature type="signal peptide" evidence="2">
    <location>
        <begin position="1"/>
        <end position="22"/>
    </location>
</feature>
<evidence type="ECO:0000313" key="4">
    <source>
        <dbReference type="Proteomes" id="UP001307849"/>
    </source>
</evidence>
<reference evidence="3 4" key="1">
    <citation type="submission" date="2019-10" db="EMBL/GenBank/DDBJ databases">
        <authorList>
            <person name="Palmer J.M."/>
        </authorList>
    </citation>
    <scope>NUCLEOTIDE SEQUENCE [LARGE SCALE GENOMIC DNA]</scope>
    <source>
        <strain evidence="3 4">TWF506</strain>
    </source>
</reference>
<keyword evidence="4" id="KW-1185">Reference proteome</keyword>
<feature type="compositionally biased region" description="Polar residues" evidence="1">
    <location>
        <begin position="44"/>
        <end position="54"/>
    </location>
</feature>
<organism evidence="3 4">
    <name type="scientific">Arthrobotrys conoides</name>
    <dbReference type="NCBI Taxonomy" id="74498"/>
    <lineage>
        <taxon>Eukaryota</taxon>
        <taxon>Fungi</taxon>
        <taxon>Dikarya</taxon>
        <taxon>Ascomycota</taxon>
        <taxon>Pezizomycotina</taxon>
        <taxon>Orbiliomycetes</taxon>
        <taxon>Orbiliales</taxon>
        <taxon>Orbiliaceae</taxon>
        <taxon>Arthrobotrys</taxon>
    </lineage>
</organism>
<feature type="region of interest" description="Disordered" evidence="1">
    <location>
        <begin position="41"/>
        <end position="200"/>
    </location>
</feature>
<evidence type="ECO:0000313" key="3">
    <source>
        <dbReference type="EMBL" id="KAK6508429.1"/>
    </source>
</evidence>
<feature type="compositionally biased region" description="Polar residues" evidence="1">
    <location>
        <begin position="302"/>
        <end position="311"/>
    </location>
</feature>
<sequence length="474" mass="50957">MPGSSRLLVVAVSSLLMSSALAGVIYPGDLQTVENGVLVPRHQGSASNSPNPLSESPRFPRYKRQEVAIDEGSVVAAAEPAPTELEETTEDVVESTETKTVTEDTHSDSPGSTGDTGPSGGSASPVDDSQTAMGEGGPPDGRSQPLPPPPPGISSEEFGVDAPPLTVDETGDPKEGVAATQQLIAESRKELENDSPEMSQKELDDMATAVELISADLSKREDPATVDIEDQVTSELSEWESLTDAEKKEKHERALYERANQDAQLTAVVSNLLGIAKEIVNGDVKTNATEGLEGIPSEDVPANSTDVSSPVETGEASARLRKRSLNKRFVVPGILGLLGVRVNAGVNFGITTPLSSFALALTTGIGKATNAEPPKPQEKIVFVERQQPQPTLEQPQQSFQQQSFRQESFRQSQQPTANQFESVKPTIMEYQSQQPKSTVPGWDPIYQQNQGFGQNYGGFTQTLPSWRKSRRRLR</sequence>
<keyword evidence="2" id="KW-0732">Signal</keyword>
<proteinExistence type="predicted"/>
<dbReference type="EMBL" id="JAVHJM010000008">
    <property type="protein sequence ID" value="KAK6508429.1"/>
    <property type="molecule type" value="Genomic_DNA"/>
</dbReference>
<protein>
    <submittedName>
        <fullName evidence="3">Uncharacterized protein</fullName>
    </submittedName>
</protein>
<feature type="compositionally biased region" description="Low complexity" evidence="1">
    <location>
        <begin position="388"/>
        <end position="415"/>
    </location>
</feature>
<comment type="caution">
    <text evidence="3">The sequence shown here is derived from an EMBL/GenBank/DDBJ whole genome shotgun (WGS) entry which is preliminary data.</text>
</comment>
<name>A0AAN8NF36_9PEZI</name>
<feature type="region of interest" description="Disordered" evidence="1">
    <location>
        <begin position="290"/>
        <end position="315"/>
    </location>
</feature>
<evidence type="ECO:0000256" key="2">
    <source>
        <dbReference type="SAM" id="SignalP"/>
    </source>
</evidence>
<dbReference type="Proteomes" id="UP001307849">
    <property type="component" value="Unassembled WGS sequence"/>
</dbReference>
<feature type="compositionally biased region" description="Low complexity" evidence="1">
    <location>
        <begin position="446"/>
        <end position="462"/>
    </location>
</feature>
<gene>
    <name evidence="3" type="ORF">TWF506_010521</name>
</gene>
<feature type="compositionally biased region" description="Acidic residues" evidence="1">
    <location>
        <begin position="84"/>
        <end position="94"/>
    </location>
</feature>
<feature type="region of interest" description="Disordered" evidence="1">
    <location>
        <begin position="388"/>
        <end position="474"/>
    </location>
</feature>